<evidence type="ECO:0000256" key="1">
    <source>
        <dbReference type="SAM" id="SignalP"/>
    </source>
</evidence>
<dbReference type="EMBL" id="CP053085">
    <property type="protein sequence ID" value="QJR35701.1"/>
    <property type="molecule type" value="Genomic_DNA"/>
</dbReference>
<protein>
    <submittedName>
        <fullName evidence="2">DUF2490 domain-containing protein</fullName>
    </submittedName>
</protein>
<evidence type="ECO:0000313" key="2">
    <source>
        <dbReference type="EMBL" id="QJR35701.1"/>
    </source>
</evidence>
<dbReference type="Pfam" id="PF10677">
    <property type="entry name" value="DUF2490"/>
    <property type="match status" value="1"/>
</dbReference>
<dbReference type="AlphaFoldDB" id="A0A6M4IU41"/>
<feature type="chain" id="PRO_5026742393" evidence="1">
    <location>
        <begin position="26"/>
        <end position="263"/>
    </location>
</feature>
<feature type="signal peptide" evidence="1">
    <location>
        <begin position="1"/>
        <end position="25"/>
    </location>
</feature>
<reference evidence="2 3" key="1">
    <citation type="submission" date="2020-05" db="EMBL/GenBank/DDBJ databases">
        <title>Complete genome sequence of Gemmatimonas greenlandica TET16.</title>
        <authorList>
            <person name="Zeng Y."/>
        </authorList>
    </citation>
    <scope>NUCLEOTIDE SEQUENCE [LARGE SCALE GENOMIC DNA]</scope>
    <source>
        <strain evidence="2 3">TET16</strain>
    </source>
</reference>
<proteinExistence type="predicted"/>
<organism evidence="2 3">
    <name type="scientific">Gemmatimonas groenlandica</name>
    <dbReference type="NCBI Taxonomy" id="2732249"/>
    <lineage>
        <taxon>Bacteria</taxon>
        <taxon>Pseudomonadati</taxon>
        <taxon>Gemmatimonadota</taxon>
        <taxon>Gemmatimonadia</taxon>
        <taxon>Gemmatimonadales</taxon>
        <taxon>Gemmatimonadaceae</taxon>
        <taxon>Gemmatimonas</taxon>
    </lineage>
</organism>
<name>A0A6M4IU41_9BACT</name>
<dbReference type="KEGG" id="ggr:HKW67_09350"/>
<keyword evidence="3" id="KW-1185">Reference proteome</keyword>
<accession>A0A6M4IU41</accession>
<gene>
    <name evidence="2" type="ORF">HKW67_09350</name>
</gene>
<dbReference type="InterPro" id="IPR019619">
    <property type="entry name" value="DUF2490"/>
</dbReference>
<sequence>MRNHPAPPRSHARVFLLLASLSALSPTVGRSQSPTPWRTVRQEHLWLATFIDQPITTRWAFLGDVQWRRTDGGQKPQQLLTRGSITYRVTPGFRLGAGLNYVATAPYGELPSARPLRDRQIFYIAQINQKLGGVDVMHRYRFENRWLADVLANATGDDSLSDSRFAQRARYMLRGSRPLGGLTLRKQPVIGIVQNELFVGLSRADRGVAVDQNRFSFGAGLPLSTTKRLDVLWLQQWIPVSRARASENNRTLWIVLNHTGKAR</sequence>
<keyword evidence="1" id="KW-0732">Signal</keyword>
<dbReference type="Proteomes" id="UP000500938">
    <property type="component" value="Chromosome"/>
</dbReference>
<evidence type="ECO:0000313" key="3">
    <source>
        <dbReference type="Proteomes" id="UP000500938"/>
    </source>
</evidence>
<dbReference type="RefSeq" id="WP_171225132.1">
    <property type="nucleotide sequence ID" value="NZ_CP053085.1"/>
</dbReference>